<evidence type="ECO:0000256" key="4">
    <source>
        <dbReference type="ARBA" id="ARBA00022448"/>
    </source>
</evidence>
<evidence type="ECO:0000256" key="6">
    <source>
        <dbReference type="ARBA" id="ARBA00022832"/>
    </source>
</evidence>
<keyword evidence="5 16" id="KW-0808">Transferase</keyword>
<dbReference type="SUPFAM" id="SSF52777">
    <property type="entry name" value="CoA-dependent acyltransferases"/>
    <property type="match status" value="2"/>
</dbReference>
<evidence type="ECO:0000256" key="11">
    <source>
        <dbReference type="ARBA" id="ARBA00048999"/>
    </source>
</evidence>
<evidence type="ECO:0000256" key="9">
    <source>
        <dbReference type="ARBA" id="ARBA00023140"/>
    </source>
</evidence>
<dbReference type="EMBL" id="CAIIXF020000007">
    <property type="protein sequence ID" value="CAH1788913.1"/>
    <property type="molecule type" value="Genomic_DNA"/>
</dbReference>
<dbReference type="PROSITE" id="PS00439">
    <property type="entry name" value="ACYLTRANSF_C_1"/>
    <property type="match status" value="1"/>
</dbReference>
<dbReference type="InterPro" id="IPR023213">
    <property type="entry name" value="CAT-like_dom_sf"/>
</dbReference>
<keyword evidence="10 16" id="KW-0012">Acyltransferase</keyword>
<dbReference type="InterPro" id="IPR000542">
    <property type="entry name" value="Carn_acyl_trans"/>
</dbReference>
<evidence type="ECO:0000256" key="12">
    <source>
        <dbReference type="ARBA" id="ARBA00052326"/>
    </source>
</evidence>
<evidence type="ECO:0000256" key="5">
    <source>
        <dbReference type="ARBA" id="ARBA00022679"/>
    </source>
</evidence>
<dbReference type="EC" id="2.3.1.137" evidence="13"/>
<comment type="subcellular location">
    <subcellularLocation>
        <location evidence="1">Peroxisome</location>
    </subcellularLocation>
</comment>
<dbReference type="PANTHER" id="PTHR22589">
    <property type="entry name" value="CARNITINE O-ACYLTRANSFERASE"/>
    <property type="match status" value="1"/>
</dbReference>
<evidence type="ECO:0000313" key="19">
    <source>
        <dbReference type="Proteomes" id="UP000749559"/>
    </source>
</evidence>
<dbReference type="EMBL" id="CAIIXF020000007">
    <property type="protein sequence ID" value="CAH1788914.1"/>
    <property type="molecule type" value="Genomic_DNA"/>
</dbReference>
<dbReference type="FunFam" id="3.30.559.70:FF:000006">
    <property type="entry name" value="Peroxisomal carnitine O-octanoyltransferase"/>
    <property type="match status" value="1"/>
</dbReference>
<evidence type="ECO:0000256" key="16">
    <source>
        <dbReference type="RuleBase" id="RU003801"/>
    </source>
</evidence>
<keyword evidence="19" id="KW-1185">Reference proteome</keyword>
<evidence type="ECO:0000256" key="15">
    <source>
        <dbReference type="PIRSR" id="PIRSR600542-1"/>
    </source>
</evidence>
<protein>
    <recommendedName>
        <fullName evidence="14">Peroxisomal carnitine O-octanoyltransferase</fullName>
        <ecNumber evidence="13">2.3.1.137</ecNumber>
    </recommendedName>
</protein>
<proteinExistence type="inferred from homology"/>
<dbReference type="UniPathway" id="UPA00659"/>
<gene>
    <name evidence="18" type="ORF">OFUS_LOCUS14361</name>
</gene>
<keyword evidence="6" id="KW-0276">Fatty acid metabolism</keyword>
<accession>A0A8J1UJG1</accession>
<evidence type="ECO:0000256" key="2">
    <source>
        <dbReference type="ARBA" id="ARBA00005005"/>
    </source>
</evidence>
<dbReference type="InterPro" id="IPR039551">
    <property type="entry name" value="Cho/carn_acyl_trans"/>
</dbReference>
<evidence type="ECO:0000256" key="10">
    <source>
        <dbReference type="ARBA" id="ARBA00023315"/>
    </source>
</evidence>
<dbReference type="InterPro" id="IPR042572">
    <property type="entry name" value="Carn_acyl_trans_N"/>
</dbReference>
<evidence type="ECO:0000256" key="7">
    <source>
        <dbReference type="ARBA" id="ARBA00022990"/>
    </source>
</evidence>
<reference evidence="18" key="1">
    <citation type="submission" date="2022-03" db="EMBL/GenBank/DDBJ databases">
        <authorList>
            <person name="Martin C."/>
        </authorList>
    </citation>
    <scope>NUCLEOTIDE SEQUENCE</scope>
</reference>
<evidence type="ECO:0000256" key="3">
    <source>
        <dbReference type="ARBA" id="ARBA00005232"/>
    </source>
</evidence>
<name>A0A8J1UJG1_OWEFU</name>
<dbReference type="GO" id="GO:0008458">
    <property type="term" value="F:carnitine O-octanoyltransferase activity"/>
    <property type="evidence" value="ECO:0007669"/>
    <property type="project" value="UniProtKB-EC"/>
</dbReference>
<dbReference type="Gene3D" id="3.30.559.70">
    <property type="entry name" value="Choline/Carnitine o-acyltransferase, domain 2"/>
    <property type="match status" value="1"/>
</dbReference>
<dbReference type="Gene3D" id="3.30.559.10">
    <property type="entry name" value="Chloramphenicol acetyltransferase-like domain"/>
    <property type="match status" value="1"/>
</dbReference>
<comment type="catalytic activity">
    <reaction evidence="11">
        <text>4,8-dimethylnonanoyl-CoA + (R)-carnitine = O-4,8-dimethylnonanoyl-(R)-carnitine + CoA</text>
        <dbReference type="Rhea" id="RHEA:44860"/>
        <dbReference type="ChEBI" id="CHEBI:16347"/>
        <dbReference type="ChEBI" id="CHEBI:57287"/>
        <dbReference type="ChEBI" id="CHEBI:77061"/>
        <dbReference type="ChEBI" id="CHEBI:84654"/>
    </reaction>
</comment>
<dbReference type="AlphaFoldDB" id="A0A8J1UJG1"/>
<evidence type="ECO:0000256" key="1">
    <source>
        <dbReference type="ARBA" id="ARBA00004275"/>
    </source>
</evidence>
<evidence type="ECO:0000256" key="8">
    <source>
        <dbReference type="ARBA" id="ARBA00023098"/>
    </source>
</evidence>
<keyword evidence="4" id="KW-0813">Transport</keyword>
<keyword evidence="8" id="KW-0443">Lipid metabolism</keyword>
<feature type="active site" description="Proton acceptor" evidence="15">
    <location>
        <position position="336"/>
    </location>
</feature>
<dbReference type="OrthoDB" id="240216at2759"/>
<dbReference type="GO" id="GO:0006635">
    <property type="term" value="P:fatty acid beta-oxidation"/>
    <property type="evidence" value="ECO:0007669"/>
    <property type="project" value="UniProtKB-UniPathway"/>
</dbReference>
<comment type="caution">
    <text evidence="18">The sequence shown here is derived from an EMBL/GenBank/DDBJ whole genome shotgun (WGS) entry which is preliminary data.</text>
</comment>
<evidence type="ECO:0000313" key="18">
    <source>
        <dbReference type="EMBL" id="CAH1788913.1"/>
    </source>
</evidence>
<comment type="catalytic activity">
    <reaction evidence="12">
        <text>octanoyl-CoA + (R)-carnitine = O-octanoyl-(R)-carnitine + CoA</text>
        <dbReference type="Rhea" id="RHEA:17177"/>
        <dbReference type="ChEBI" id="CHEBI:16347"/>
        <dbReference type="ChEBI" id="CHEBI:18102"/>
        <dbReference type="ChEBI" id="CHEBI:57287"/>
        <dbReference type="ChEBI" id="CHEBI:57386"/>
        <dbReference type="EC" id="2.3.1.137"/>
    </reaction>
</comment>
<feature type="domain" description="Choline/carnitine acyltransferase" evidence="17">
    <location>
        <begin position="31"/>
        <end position="598"/>
    </location>
</feature>
<dbReference type="Gene3D" id="1.10.275.20">
    <property type="entry name" value="Choline/Carnitine o-acyltransferase"/>
    <property type="match status" value="1"/>
</dbReference>
<dbReference type="PANTHER" id="PTHR22589:SF67">
    <property type="entry name" value="PEROXISOMAL CARNITINE O-OCTANOYLTRANSFERASE"/>
    <property type="match status" value="1"/>
</dbReference>
<dbReference type="Proteomes" id="UP000749559">
    <property type="component" value="Unassembled WGS sequence"/>
</dbReference>
<keyword evidence="9" id="KW-0576">Peroxisome</keyword>
<sequence length="626" mass="71836">MAASRSPPGGGIYVAPPGQKTFQYDEGLPSLPIPKLEQTLKKYLESVKPFVTEEEFRQTEFIVQQFGSGIGKTLHKKLLEKANHSRNWLEKWWEDFAYLSWRKPIAPLVNFTGPAPYMDKVWPAKYGTQIERASLVLYYSLVYWKLLRKQQIKPDIFGKTPWSMSQYMRIFNGCRTPGEHMDKLNFYFKLEDQGPCPTHIIVICRGRFFTLNVIDETGEPYTAPELQKMLQHVHDNCNSRPAGPGLGSLTSEYRTTWWRAREHLVEIHPNNLANLETIQTSIMTVCLDDRSPGYSKSELTMIAEEGLCGDCTNRWFDKTFNMIVYANGVVSSNNDHAPMDAIVVLFETHYCLLEIEKAGGKWNGSTAIRENLPIAQELVFKLDDYIYKAIDDAKVTFSKMVENIDFCVPYYSAYGRKYLRSLKLAPDTHMQMALQLAYYRMHNKPAPTYETASTRKFYNARTETMRTCTVEMVDWCKTMLDPTQTNEHKLQKYLTAYNKHNQLFSEAMDNHGVDRHLFGLQCIAMETGTPDPLLFTDPSYTKSGGGGNYILSTSFVGYSGIHGGVAPMCKNGYGTFYGMDQNRCKFFIVSWVEDKETDPWLLWGSLSKALDEMKQLLDDTKYRPKL</sequence>
<evidence type="ECO:0000256" key="14">
    <source>
        <dbReference type="ARBA" id="ARBA00067184"/>
    </source>
</evidence>
<evidence type="ECO:0000256" key="13">
    <source>
        <dbReference type="ARBA" id="ARBA00066418"/>
    </source>
</evidence>
<organism evidence="18 19">
    <name type="scientific">Owenia fusiformis</name>
    <name type="common">Polychaete worm</name>
    <dbReference type="NCBI Taxonomy" id="6347"/>
    <lineage>
        <taxon>Eukaryota</taxon>
        <taxon>Metazoa</taxon>
        <taxon>Spiralia</taxon>
        <taxon>Lophotrochozoa</taxon>
        <taxon>Annelida</taxon>
        <taxon>Polychaeta</taxon>
        <taxon>Sedentaria</taxon>
        <taxon>Canalipalpata</taxon>
        <taxon>Sabellida</taxon>
        <taxon>Oweniida</taxon>
        <taxon>Oweniidae</taxon>
        <taxon>Owenia</taxon>
    </lineage>
</organism>
<dbReference type="Pfam" id="PF00755">
    <property type="entry name" value="Carn_acyltransf"/>
    <property type="match status" value="1"/>
</dbReference>
<comment type="pathway">
    <text evidence="2">Lipid metabolism; fatty acid beta-oxidation.</text>
</comment>
<dbReference type="GO" id="GO:0005777">
    <property type="term" value="C:peroxisome"/>
    <property type="evidence" value="ECO:0007669"/>
    <property type="project" value="UniProtKB-SubCell"/>
</dbReference>
<comment type="similarity">
    <text evidence="3 16">Belongs to the carnitine/choline acetyltransferase family.</text>
</comment>
<keyword evidence="7" id="KW-0007">Acetylation</keyword>
<evidence type="ECO:0000259" key="17">
    <source>
        <dbReference type="Pfam" id="PF00755"/>
    </source>
</evidence>
<dbReference type="PROSITE" id="PS00440">
    <property type="entry name" value="ACYLTRANSF_C_2"/>
    <property type="match status" value="1"/>
</dbReference>
<dbReference type="InterPro" id="IPR042231">
    <property type="entry name" value="Cho/carn_acyl_trans_2"/>
</dbReference>